<protein>
    <recommendedName>
        <fullName evidence="6">Cell shape-determining protein MreB</fullName>
    </recommendedName>
</protein>
<dbReference type="PANTHER" id="PTHR42749">
    <property type="entry name" value="CELL SHAPE-DETERMINING PROTEIN MREB"/>
    <property type="match status" value="1"/>
</dbReference>
<comment type="caution">
    <text evidence="6">Lacks conserved residue(s) required for the propagation of feature annotation.</text>
</comment>
<dbReference type="CDD" id="cd10225">
    <property type="entry name" value="ASKHA_NBD_MreB-like"/>
    <property type="match status" value="1"/>
</dbReference>
<organism evidence="7 8">
    <name type="scientific">Candidatus Kuenenbacteria bacterium HGW-Kuenenbacteria-1</name>
    <dbReference type="NCBI Taxonomy" id="2013812"/>
    <lineage>
        <taxon>Bacteria</taxon>
        <taxon>Candidatus Kueneniibacteriota</taxon>
    </lineage>
</organism>
<dbReference type="PRINTS" id="PR01652">
    <property type="entry name" value="SHAPEPROTEIN"/>
</dbReference>
<comment type="similarity">
    <text evidence="5 6">Belongs to the FtsA/MreB family.</text>
</comment>
<dbReference type="InterPro" id="IPR043129">
    <property type="entry name" value="ATPase_NBD"/>
</dbReference>
<dbReference type="AlphaFoldDB" id="A0A2N1UNQ2"/>
<dbReference type="PANTHER" id="PTHR42749:SF1">
    <property type="entry name" value="CELL SHAPE-DETERMINING PROTEIN MREB"/>
    <property type="match status" value="1"/>
</dbReference>
<keyword evidence="1 6" id="KW-0963">Cytoplasm</keyword>
<dbReference type="InterPro" id="IPR004753">
    <property type="entry name" value="MreB"/>
</dbReference>
<keyword evidence="2 6" id="KW-0547">Nucleotide-binding</keyword>
<dbReference type="InterPro" id="IPR056546">
    <property type="entry name" value="MreB_MamK-like"/>
</dbReference>
<evidence type="ECO:0000313" key="8">
    <source>
        <dbReference type="Proteomes" id="UP000233414"/>
    </source>
</evidence>
<feature type="binding site" evidence="6">
    <location>
        <begin position="213"/>
        <end position="216"/>
    </location>
    <ligand>
        <name>ATP</name>
        <dbReference type="ChEBI" id="CHEBI:30616"/>
    </ligand>
</feature>
<dbReference type="Proteomes" id="UP000233414">
    <property type="component" value="Unassembled WGS sequence"/>
</dbReference>
<comment type="caution">
    <text evidence="7">The sequence shown here is derived from an EMBL/GenBank/DDBJ whole genome shotgun (WGS) entry which is preliminary data.</text>
</comment>
<dbReference type="NCBIfam" id="NF010539">
    <property type="entry name" value="PRK13927.1"/>
    <property type="match status" value="1"/>
</dbReference>
<accession>A0A2N1UNQ2</accession>
<dbReference type="GO" id="GO:0005737">
    <property type="term" value="C:cytoplasm"/>
    <property type="evidence" value="ECO:0007669"/>
    <property type="project" value="UniProtKB-SubCell"/>
</dbReference>
<keyword evidence="4 6" id="KW-0133">Cell shape</keyword>
<sequence length="358" mass="39413">MLNKFFGYFSKDMAIDLGTTNTLVYVKDRGIVINEPSVVAINMRTDQILAVGEEAKKMIGRTPSYIIACNPIVNGVISDFEVAEKMLKYFIDKVHQEKFTLVPRPRMIINVPLEITEVEKKAVEDAAIQAGAREVFLVEGAMANAIGSRINVQEASGNMIVDVGGGATEIAVISLGGVVTCKSILIAGNEFNKNIINYVREKFNLLLGECTAEEIKIKIGSIFFQEQEKNELSKILEKKIRGRDLITGLPKEITITNAEIQESLIRSVKLIIEAIKDVLENTPPELVSDIYKKGIILTGGGALLRGLDKLISQQIQIPVYITDDPLTCVVRGIGILLEDPKLLKDIIIPVKQAPVKIR</sequence>
<evidence type="ECO:0000256" key="3">
    <source>
        <dbReference type="ARBA" id="ARBA00022840"/>
    </source>
</evidence>
<evidence type="ECO:0000256" key="1">
    <source>
        <dbReference type="ARBA" id="ARBA00022490"/>
    </source>
</evidence>
<dbReference type="GO" id="GO:0008360">
    <property type="term" value="P:regulation of cell shape"/>
    <property type="evidence" value="ECO:0007669"/>
    <property type="project" value="UniProtKB-UniRule"/>
</dbReference>
<evidence type="ECO:0000256" key="4">
    <source>
        <dbReference type="ARBA" id="ARBA00022960"/>
    </source>
</evidence>
<reference evidence="7 8" key="1">
    <citation type="journal article" date="2017" name="ISME J.">
        <title>Potential for microbial H2 and metal transformations associated with novel bacteria and archaea in deep terrestrial subsurface sediments.</title>
        <authorList>
            <person name="Hernsdorf A.W."/>
            <person name="Amano Y."/>
            <person name="Miyakawa K."/>
            <person name="Ise K."/>
            <person name="Suzuki Y."/>
            <person name="Anantharaman K."/>
            <person name="Probst A."/>
            <person name="Burstein D."/>
            <person name="Thomas B.C."/>
            <person name="Banfield J.F."/>
        </authorList>
    </citation>
    <scope>NUCLEOTIDE SEQUENCE [LARGE SCALE GENOMIC DNA]</scope>
    <source>
        <strain evidence="7">HGW-Kuenenbacteria-1</strain>
    </source>
</reference>
<name>A0A2N1UNQ2_9BACT</name>
<dbReference type="SUPFAM" id="SSF53067">
    <property type="entry name" value="Actin-like ATPase domain"/>
    <property type="match status" value="2"/>
</dbReference>
<evidence type="ECO:0000313" key="7">
    <source>
        <dbReference type="EMBL" id="PKL72496.1"/>
    </source>
</evidence>
<dbReference type="GO" id="GO:0000902">
    <property type="term" value="P:cell morphogenesis"/>
    <property type="evidence" value="ECO:0007669"/>
    <property type="project" value="InterPro"/>
</dbReference>
<evidence type="ECO:0000256" key="2">
    <source>
        <dbReference type="ARBA" id="ARBA00022741"/>
    </source>
</evidence>
<dbReference type="GO" id="GO:0005524">
    <property type="term" value="F:ATP binding"/>
    <property type="evidence" value="ECO:0007669"/>
    <property type="project" value="UniProtKB-KW"/>
</dbReference>
<dbReference type="Pfam" id="PF06723">
    <property type="entry name" value="MreB_Mbl"/>
    <property type="match status" value="1"/>
</dbReference>
<feature type="binding site" evidence="6">
    <location>
        <begin position="300"/>
        <end position="303"/>
    </location>
    <ligand>
        <name>ATP</name>
        <dbReference type="ChEBI" id="CHEBI:30616"/>
    </ligand>
</feature>
<dbReference type="NCBIfam" id="TIGR00904">
    <property type="entry name" value="mreB"/>
    <property type="match status" value="1"/>
</dbReference>
<proteinExistence type="inferred from homology"/>
<dbReference type="EMBL" id="PGYQ01000003">
    <property type="protein sequence ID" value="PKL72496.1"/>
    <property type="molecule type" value="Genomic_DNA"/>
</dbReference>
<evidence type="ECO:0000256" key="5">
    <source>
        <dbReference type="ARBA" id="ARBA00023458"/>
    </source>
</evidence>
<comment type="function">
    <text evidence="6">Forms membrane-associated dynamic filaments that are essential for cell shape determination. Acts by regulating cell wall synthesis and cell elongation, and thus cell shape. A feedback loop between cell geometry and MreB localization may maintain elongated cell shape by targeting cell wall growth to regions of negative cell wall curvature.</text>
</comment>
<keyword evidence="3 6" id="KW-0067">ATP-binding</keyword>
<evidence type="ECO:0000256" key="6">
    <source>
        <dbReference type="HAMAP-Rule" id="MF_02207"/>
    </source>
</evidence>
<comment type="subcellular location">
    <subcellularLocation>
        <location evidence="6">Cytoplasm</location>
    </subcellularLocation>
    <text evidence="6">Membrane-associated.</text>
</comment>
<dbReference type="Gene3D" id="3.30.420.40">
    <property type="match status" value="3"/>
</dbReference>
<gene>
    <name evidence="6" type="primary">mreB</name>
    <name evidence="7" type="ORF">CVV26_01240</name>
</gene>
<dbReference type="HAMAP" id="MF_02207">
    <property type="entry name" value="MreB"/>
    <property type="match status" value="1"/>
</dbReference>
<comment type="subunit">
    <text evidence="6">Forms polymers.</text>
</comment>